<dbReference type="RefSeq" id="WP_013560413.1">
    <property type="nucleotide sequence ID" value="NC_014960.1"/>
</dbReference>
<keyword evidence="3" id="KW-1185">Reference proteome</keyword>
<accession>E8MXG2</accession>
<evidence type="ECO:0000313" key="2">
    <source>
        <dbReference type="EMBL" id="BAJ64043.1"/>
    </source>
</evidence>
<sequence length="1164" mass="126701">MNTFKKFLHFLSVLSLVVFLIASLTWTSIPQVQAQSSPLRADAVVLVNTASTRYWEFQQRVQPYLDQFGVAYTLVDISSSPLPSQLASYALIIIGHGQLDTTSAYLDASEQQSITSAISQGTGLVNFDSFLTQNGTIPLYTFAQNIFSFGYTSGIPSNQAQVQSQPSIGSYILQSQNLNATYTLFGSITPQGLIPDASTSVLLSIGNQPLLLAKNFGQGRAIQWASIEWMNPTIWGPLQGWDDMVWRSIVWAARKPFVMQALPPFVTFRVDDVEGPFPWLETAVNLGYRPWIGIFLDTITDISTLKPLVDMGAVTVSIHARSPWDFFYFNHEGGENYPDTVINQNFADGNAWHTQNQIPVSKLVIPHYYEIGTNAFNGLNNWGVEFVGITIPPGRLYDGFCLQAGPYREWAGPDCIATDNRPFYYADDLSIDGHPEFAGEFMVMISEMRGIPAYEWAPDNNVSATITRGVNQLSRALDSLVLATVFTHEYYIRDISSANWNAILSGVRNGVQSYNPEYVTLDYALQYVRALHTSQISSSVLNPVNGILETTLTGQTDLETRFMVFTEAGGQIQQVFVPVPAFTGNITVNYDPGAPPPPTSTPVISPSPTATAPQPTPTLSPQPTSTPNPTQPPTTTPTITPTAIPGQPILINLYEDQHQDPVLVTTTNVNALNATDNQWTEFLYEPRGYPGIFAGTSEQPPLMRFYASVPSGTYTLIANLYKHANLRYYWGYNATSPQQYSYDVTTGNSGNFYEYTLGTITITNGVFEIYVNRADMLPGTSTYPFYGWSYVRLVPQSPPIQPSATNTPILPTATPLPPTATNTPVPPTATPLPPTATNTPIPPTATPLPPTATNTPVPPTATPLPPTATNTPILPTATPLPPTATNTPILPTATPLPPTATNTPIPPTATPLPPTATNTPIPPTATPLPPTATNTPIPPTATPLPPTATNTPIPPTATPLPPTATNTPIPPTATPLPPTTTNTPIPPTATPLPPTATNTPVPATATSTRTPLPTTVRFDVWDDNHQSPILTTTTNFEDLVANDNQWTEFLYEPRGYPGVFASVNENPPVERFYATVPNGRYTFYAGLYLHANLRYYWGYTADNPQAMNFTAQNGTRGSFNEYNLGTVTVTNGVFEVFVNRADLVTGKGTYPYFGWAWIRLVPAP</sequence>
<dbReference type="EMBL" id="AP012029">
    <property type="protein sequence ID" value="BAJ64043.1"/>
    <property type="molecule type" value="Genomic_DNA"/>
</dbReference>
<gene>
    <name evidence="2" type="ordered locus">ANT_20170</name>
</gene>
<dbReference type="Proteomes" id="UP000008922">
    <property type="component" value="Chromosome"/>
</dbReference>
<dbReference type="SUPFAM" id="SSF52317">
    <property type="entry name" value="Class I glutamine amidotransferase-like"/>
    <property type="match status" value="1"/>
</dbReference>
<organism evidence="2 3">
    <name type="scientific">Anaerolinea thermophila (strain DSM 14523 / JCM 11388 / NBRC 100420 / UNI-1)</name>
    <dbReference type="NCBI Taxonomy" id="926569"/>
    <lineage>
        <taxon>Bacteria</taxon>
        <taxon>Bacillati</taxon>
        <taxon>Chloroflexota</taxon>
        <taxon>Anaerolineae</taxon>
        <taxon>Anaerolineales</taxon>
        <taxon>Anaerolineaceae</taxon>
        <taxon>Anaerolinea</taxon>
    </lineage>
</organism>
<dbReference type="STRING" id="926569.ANT_20170"/>
<feature type="compositionally biased region" description="Pro residues" evidence="1">
    <location>
        <begin position="614"/>
        <end position="635"/>
    </location>
</feature>
<dbReference type="InParanoid" id="E8MXG2"/>
<feature type="region of interest" description="Disordered" evidence="1">
    <location>
        <begin position="899"/>
        <end position="1010"/>
    </location>
</feature>
<proteinExistence type="predicted"/>
<dbReference type="KEGG" id="atm:ANT_20170"/>
<feature type="compositionally biased region" description="Pro residues" evidence="1">
    <location>
        <begin position="814"/>
        <end position="866"/>
    </location>
</feature>
<reference evidence="2 3" key="1">
    <citation type="submission" date="2010-12" db="EMBL/GenBank/DDBJ databases">
        <title>Whole genome sequence of Anaerolinea thermophila UNI-1.</title>
        <authorList>
            <person name="Narita-Yamada S."/>
            <person name="Kishi E."/>
            <person name="Watanabe Y."/>
            <person name="Takasaki K."/>
            <person name="Ankai A."/>
            <person name="Oguchi A."/>
            <person name="Fukui S."/>
            <person name="Takahashi M."/>
            <person name="Yashiro I."/>
            <person name="Hosoyama A."/>
            <person name="Sekiguchi Y."/>
            <person name="Hanada S."/>
            <person name="Fujita N."/>
        </authorList>
    </citation>
    <scope>NUCLEOTIDE SEQUENCE [LARGE SCALE GENOMIC DNA]</scope>
    <source>
        <strain evidence="3">DSM 14523 / JCM 11388 / NBRC 100420 / UNI-1</strain>
    </source>
</reference>
<evidence type="ECO:0000313" key="3">
    <source>
        <dbReference type="Proteomes" id="UP000008922"/>
    </source>
</evidence>
<dbReference type="InterPro" id="IPR029062">
    <property type="entry name" value="Class_I_gatase-like"/>
</dbReference>
<protein>
    <submittedName>
        <fullName evidence="2">Uncharacterized protein</fullName>
    </submittedName>
</protein>
<dbReference type="eggNOG" id="COG3266">
    <property type="taxonomic scope" value="Bacteria"/>
</dbReference>
<feature type="region of interest" description="Disordered" evidence="1">
    <location>
        <begin position="802"/>
        <end position="868"/>
    </location>
</feature>
<feature type="compositionally biased region" description="Pro residues" evidence="1">
    <location>
        <begin position="899"/>
        <end position="994"/>
    </location>
</feature>
<feature type="compositionally biased region" description="Low complexity" evidence="1">
    <location>
        <begin position="995"/>
        <end position="1010"/>
    </location>
</feature>
<name>E8MXG2_ANATU</name>
<dbReference type="AlphaFoldDB" id="E8MXG2"/>
<feature type="compositionally biased region" description="Low complexity" evidence="1">
    <location>
        <begin position="804"/>
        <end position="813"/>
    </location>
</feature>
<feature type="compositionally biased region" description="Low complexity" evidence="1">
    <location>
        <begin position="601"/>
        <end position="613"/>
    </location>
</feature>
<dbReference type="OrthoDB" id="97907at2"/>
<dbReference type="PRINTS" id="PR01217">
    <property type="entry name" value="PRICHEXTENSN"/>
</dbReference>
<dbReference type="HOGENOM" id="CLU_274820_0_0_0"/>
<feature type="region of interest" description="Disordered" evidence="1">
    <location>
        <begin position="588"/>
        <end position="641"/>
    </location>
</feature>
<evidence type="ECO:0000256" key="1">
    <source>
        <dbReference type="SAM" id="MobiDB-lite"/>
    </source>
</evidence>